<keyword evidence="2" id="KW-1185">Reference proteome</keyword>
<sequence length="196" mass="22668">MNWTGHAGCTCVSRWIAEWAKYINISFVLKPVIIGMMDHKNTRRRKLETEEVHGSSTPVLRGSRKGRVRPVLEFGERWLNQCSYPTWLSFPSATCHASLILFRSLDFLYTLCLVLIGNGAWDDDDDWFCRLHLLFGWRKEGEERDGFSWNCKKQLHTAHVIASAYTRNISNSGKRHYELDPYTATGLDGRLVMIKN</sequence>
<dbReference type="Proteomes" id="UP000886885">
    <property type="component" value="Chromosome 2D"/>
</dbReference>
<dbReference type="AlphaFoldDB" id="A0A8X8DC72"/>
<proteinExistence type="predicted"/>
<dbReference type="EMBL" id="JAAWWB010000004">
    <property type="protein sequence ID" value="KAG6784339.1"/>
    <property type="molecule type" value="Genomic_DNA"/>
</dbReference>
<reference evidence="1" key="1">
    <citation type="journal article" date="2020" name="bioRxiv">
        <title>Hybrid origin of Populus tomentosa Carr. identified through genome sequencing and phylogenomic analysis.</title>
        <authorList>
            <person name="An X."/>
            <person name="Gao K."/>
            <person name="Chen Z."/>
            <person name="Li J."/>
            <person name="Yang X."/>
            <person name="Yang X."/>
            <person name="Zhou J."/>
            <person name="Guo T."/>
            <person name="Zhao T."/>
            <person name="Huang S."/>
            <person name="Miao D."/>
            <person name="Khan W.U."/>
            <person name="Rao P."/>
            <person name="Ye M."/>
            <person name="Lei B."/>
            <person name="Liao W."/>
            <person name="Wang J."/>
            <person name="Ji L."/>
            <person name="Li Y."/>
            <person name="Guo B."/>
            <person name="Mustafa N.S."/>
            <person name="Li S."/>
            <person name="Yun Q."/>
            <person name="Keller S.R."/>
            <person name="Mao J."/>
            <person name="Zhang R."/>
            <person name="Strauss S.H."/>
        </authorList>
    </citation>
    <scope>NUCLEOTIDE SEQUENCE</scope>
    <source>
        <strain evidence="1">GM15</strain>
        <tissue evidence="1">Leaf</tissue>
    </source>
</reference>
<accession>A0A8X8DC72</accession>
<name>A0A8X8DC72_POPTO</name>
<comment type="caution">
    <text evidence="1">The sequence shown here is derived from an EMBL/GenBank/DDBJ whole genome shotgun (WGS) entry which is preliminary data.</text>
</comment>
<protein>
    <submittedName>
        <fullName evidence="1">Uncharacterized protein</fullName>
    </submittedName>
</protein>
<evidence type="ECO:0000313" key="2">
    <source>
        <dbReference type="Proteomes" id="UP000886885"/>
    </source>
</evidence>
<organism evidence="1 2">
    <name type="scientific">Populus tomentosa</name>
    <name type="common">Chinese white poplar</name>
    <dbReference type="NCBI Taxonomy" id="118781"/>
    <lineage>
        <taxon>Eukaryota</taxon>
        <taxon>Viridiplantae</taxon>
        <taxon>Streptophyta</taxon>
        <taxon>Embryophyta</taxon>
        <taxon>Tracheophyta</taxon>
        <taxon>Spermatophyta</taxon>
        <taxon>Magnoliopsida</taxon>
        <taxon>eudicotyledons</taxon>
        <taxon>Gunneridae</taxon>
        <taxon>Pentapetalae</taxon>
        <taxon>rosids</taxon>
        <taxon>fabids</taxon>
        <taxon>Malpighiales</taxon>
        <taxon>Salicaceae</taxon>
        <taxon>Saliceae</taxon>
        <taxon>Populus</taxon>
    </lineage>
</organism>
<evidence type="ECO:0000313" key="1">
    <source>
        <dbReference type="EMBL" id="KAG6784339.1"/>
    </source>
</evidence>
<gene>
    <name evidence="1" type="ORF">POTOM_010030</name>
</gene>